<organism evidence="19 20">
    <name type="scientific">Karstenula rhodostoma CBS 690.94</name>
    <dbReference type="NCBI Taxonomy" id="1392251"/>
    <lineage>
        <taxon>Eukaryota</taxon>
        <taxon>Fungi</taxon>
        <taxon>Dikarya</taxon>
        <taxon>Ascomycota</taxon>
        <taxon>Pezizomycotina</taxon>
        <taxon>Dothideomycetes</taxon>
        <taxon>Pleosporomycetidae</taxon>
        <taxon>Pleosporales</taxon>
        <taxon>Massarineae</taxon>
        <taxon>Didymosphaeriaceae</taxon>
        <taxon>Karstenula</taxon>
    </lineage>
</organism>
<dbReference type="Gene3D" id="2.70.50.70">
    <property type="match status" value="1"/>
</dbReference>
<keyword evidence="3" id="KW-0964">Secreted</keyword>
<dbReference type="EC" id="1.14.99.56" evidence="15"/>
<dbReference type="GO" id="GO:0046872">
    <property type="term" value="F:metal ion binding"/>
    <property type="evidence" value="ECO:0007669"/>
    <property type="project" value="UniProtKB-KW"/>
</dbReference>
<sequence length="253" mass="27371">MKSFLEILFFGAALVTPGCAHWTYDRIIVNDQVIGEPWQYVRQHSNGNNFLSDVTSNDMRCNIDGLLSGTNTSTYPVNAGDKLGFTIKDTFGHPGPQQVYISKAPANVKDYDGSGNWAKIYTLSNCETDGCGTGDGIVKWATYRAQTFNFELPAETPAGEYLLRAEGLAIHAAQKIKGAQFYVACAQIKVAGNGTGLPGPTIKIPGDYTENSTGILIPKIWSQITDYTSPGPSLWPEGTEEAHVLDGKVKPSD</sequence>
<keyword evidence="4" id="KW-0479">Metal-binding</keyword>
<keyword evidence="10" id="KW-1015">Disulfide bond</keyword>
<dbReference type="EMBL" id="MU001510">
    <property type="protein sequence ID" value="KAF2439251.1"/>
    <property type="molecule type" value="Genomic_DNA"/>
</dbReference>
<keyword evidence="20" id="KW-1185">Reference proteome</keyword>
<feature type="signal peptide" evidence="17">
    <location>
        <begin position="1"/>
        <end position="20"/>
    </location>
</feature>
<feature type="domain" description="Auxiliary Activity family 9 catalytic" evidence="18">
    <location>
        <begin position="21"/>
        <end position="223"/>
    </location>
</feature>
<protein>
    <recommendedName>
        <fullName evidence="15">lytic cellulose monooxygenase (C4-dehydrogenating)</fullName>
        <ecNumber evidence="15">1.14.99.56</ecNumber>
    </recommendedName>
</protein>
<comment type="caution">
    <text evidence="19">The sequence shown here is derived from an EMBL/GenBank/DDBJ whole genome shotgun (WGS) entry which is preliminary data.</text>
</comment>
<evidence type="ECO:0000259" key="18">
    <source>
        <dbReference type="Pfam" id="PF03443"/>
    </source>
</evidence>
<evidence type="ECO:0000256" key="4">
    <source>
        <dbReference type="ARBA" id="ARBA00022723"/>
    </source>
</evidence>
<dbReference type="PANTHER" id="PTHR33353:SF10">
    <property type="entry name" value="ENDO-BETA-1,4-GLUCANASE D"/>
    <property type="match status" value="1"/>
</dbReference>
<dbReference type="GO" id="GO:0004497">
    <property type="term" value="F:monooxygenase activity"/>
    <property type="evidence" value="ECO:0007669"/>
    <property type="project" value="UniProtKB-KW"/>
</dbReference>
<keyword evidence="12" id="KW-0624">Polysaccharide degradation</keyword>
<dbReference type="Proteomes" id="UP000799764">
    <property type="component" value="Unassembled WGS sequence"/>
</dbReference>
<evidence type="ECO:0000256" key="12">
    <source>
        <dbReference type="ARBA" id="ARBA00023326"/>
    </source>
</evidence>
<evidence type="ECO:0000256" key="15">
    <source>
        <dbReference type="ARBA" id="ARBA00047174"/>
    </source>
</evidence>
<evidence type="ECO:0000256" key="1">
    <source>
        <dbReference type="ARBA" id="ARBA00001973"/>
    </source>
</evidence>
<evidence type="ECO:0000256" key="17">
    <source>
        <dbReference type="SAM" id="SignalP"/>
    </source>
</evidence>
<comment type="subcellular location">
    <subcellularLocation>
        <location evidence="2">Secreted</location>
    </subcellularLocation>
</comment>
<evidence type="ECO:0000256" key="10">
    <source>
        <dbReference type="ARBA" id="ARBA00023157"/>
    </source>
</evidence>
<evidence type="ECO:0000256" key="6">
    <source>
        <dbReference type="ARBA" id="ARBA00023001"/>
    </source>
</evidence>
<proteinExistence type="inferred from homology"/>
<dbReference type="Pfam" id="PF03443">
    <property type="entry name" value="AA9"/>
    <property type="match status" value="1"/>
</dbReference>
<evidence type="ECO:0000256" key="5">
    <source>
        <dbReference type="ARBA" id="ARBA00022729"/>
    </source>
</evidence>
<accession>A0A9P4U6Y6</accession>
<evidence type="ECO:0000256" key="16">
    <source>
        <dbReference type="SAM" id="MobiDB-lite"/>
    </source>
</evidence>
<evidence type="ECO:0000256" key="3">
    <source>
        <dbReference type="ARBA" id="ARBA00022525"/>
    </source>
</evidence>
<reference evidence="19" key="1">
    <citation type="journal article" date="2020" name="Stud. Mycol.">
        <title>101 Dothideomycetes genomes: a test case for predicting lifestyles and emergence of pathogens.</title>
        <authorList>
            <person name="Haridas S."/>
            <person name="Albert R."/>
            <person name="Binder M."/>
            <person name="Bloem J."/>
            <person name="Labutti K."/>
            <person name="Salamov A."/>
            <person name="Andreopoulos B."/>
            <person name="Baker S."/>
            <person name="Barry K."/>
            <person name="Bills G."/>
            <person name="Bluhm B."/>
            <person name="Cannon C."/>
            <person name="Castanera R."/>
            <person name="Culley D."/>
            <person name="Daum C."/>
            <person name="Ezra D."/>
            <person name="Gonzalez J."/>
            <person name="Henrissat B."/>
            <person name="Kuo A."/>
            <person name="Liang C."/>
            <person name="Lipzen A."/>
            <person name="Lutzoni F."/>
            <person name="Magnuson J."/>
            <person name="Mondo S."/>
            <person name="Nolan M."/>
            <person name="Ohm R."/>
            <person name="Pangilinan J."/>
            <person name="Park H.-J."/>
            <person name="Ramirez L."/>
            <person name="Alfaro M."/>
            <person name="Sun H."/>
            <person name="Tritt A."/>
            <person name="Yoshinaga Y."/>
            <person name="Zwiers L.-H."/>
            <person name="Turgeon B."/>
            <person name="Goodwin S."/>
            <person name="Spatafora J."/>
            <person name="Crous P."/>
            <person name="Grigoriev I."/>
        </authorList>
    </citation>
    <scope>NUCLEOTIDE SEQUENCE</scope>
    <source>
        <strain evidence="19">CBS 690.94</strain>
    </source>
</reference>
<feature type="region of interest" description="Disordered" evidence="16">
    <location>
        <begin position="232"/>
        <end position="253"/>
    </location>
</feature>
<dbReference type="GO" id="GO:0005576">
    <property type="term" value="C:extracellular region"/>
    <property type="evidence" value="ECO:0007669"/>
    <property type="project" value="UniProtKB-SubCell"/>
</dbReference>
<dbReference type="AlphaFoldDB" id="A0A9P4U6Y6"/>
<gene>
    <name evidence="19" type="ORF">P171DRAFT_436566</name>
</gene>
<keyword evidence="5 17" id="KW-0732">Signal</keyword>
<keyword evidence="8" id="KW-0186">Copper</keyword>
<comment type="catalytic activity">
    <reaction evidence="14">
        <text>[(1-&gt;4)-beta-D-glucosyl]n+m + reduced acceptor + O2 = 4-dehydro-beta-D-glucosyl-[(1-&gt;4)-beta-D-glucosyl]n-1 + [(1-&gt;4)-beta-D-glucosyl]m + acceptor + H2O.</text>
        <dbReference type="EC" id="1.14.99.56"/>
    </reaction>
</comment>
<dbReference type="InterPro" id="IPR005103">
    <property type="entry name" value="AA9_LPMO"/>
</dbReference>
<evidence type="ECO:0000313" key="20">
    <source>
        <dbReference type="Proteomes" id="UP000799764"/>
    </source>
</evidence>
<dbReference type="CDD" id="cd21175">
    <property type="entry name" value="LPMO_AA9"/>
    <property type="match status" value="1"/>
</dbReference>
<keyword evidence="7" id="KW-0560">Oxidoreductase</keyword>
<evidence type="ECO:0000256" key="11">
    <source>
        <dbReference type="ARBA" id="ARBA00023277"/>
    </source>
</evidence>
<evidence type="ECO:0000256" key="13">
    <source>
        <dbReference type="ARBA" id="ARBA00044502"/>
    </source>
</evidence>
<evidence type="ECO:0000256" key="7">
    <source>
        <dbReference type="ARBA" id="ARBA00023002"/>
    </source>
</evidence>
<dbReference type="GO" id="GO:0030245">
    <property type="term" value="P:cellulose catabolic process"/>
    <property type="evidence" value="ECO:0007669"/>
    <property type="project" value="UniProtKB-KW"/>
</dbReference>
<evidence type="ECO:0000256" key="9">
    <source>
        <dbReference type="ARBA" id="ARBA00023033"/>
    </source>
</evidence>
<keyword evidence="11" id="KW-0119">Carbohydrate metabolism</keyword>
<evidence type="ECO:0000313" key="19">
    <source>
        <dbReference type="EMBL" id="KAF2439251.1"/>
    </source>
</evidence>
<feature type="compositionally biased region" description="Basic and acidic residues" evidence="16">
    <location>
        <begin position="240"/>
        <end position="253"/>
    </location>
</feature>
<dbReference type="InterPro" id="IPR049892">
    <property type="entry name" value="AA9"/>
</dbReference>
<comment type="cofactor">
    <cofactor evidence="1">
        <name>Cu(2+)</name>
        <dbReference type="ChEBI" id="CHEBI:29036"/>
    </cofactor>
</comment>
<keyword evidence="9 19" id="KW-0503">Monooxygenase</keyword>
<comment type="similarity">
    <text evidence="13">Belongs to the polysaccharide monooxygenase AA9 family.</text>
</comment>
<dbReference type="PANTHER" id="PTHR33353">
    <property type="entry name" value="PUTATIVE (AFU_ORTHOLOGUE AFUA_1G12560)-RELATED"/>
    <property type="match status" value="1"/>
</dbReference>
<feature type="chain" id="PRO_5040259400" description="lytic cellulose monooxygenase (C4-dehydrogenating)" evidence="17">
    <location>
        <begin position="21"/>
        <end position="253"/>
    </location>
</feature>
<dbReference type="OrthoDB" id="6038816at2759"/>
<name>A0A9P4U6Y6_9PLEO</name>
<keyword evidence="6" id="KW-0136">Cellulose degradation</keyword>
<evidence type="ECO:0000256" key="14">
    <source>
        <dbReference type="ARBA" id="ARBA00045077"/>
    </source>
</evidence>
<evidence type="ECO:0000256" key="8">
    <source>
        <dbReference type="ARBA" id="ARBA00023008"/>
    </source>
</evidence>
<evidence type="ECO:0000256" key="2">
    <source>
        <dbReference type="ARBA" id="ARBA00004613"/>
    </source>
</evidence>